<dbReference type="SUPFAM" id="SSF54060">
    <property type="entry name" value="His-Me finger endonucleases"/>
    <property type="match status" value="1"/>
</dbReference>
<dbReference type="Proteomes" id="UP001458946">
    <property type="component" value="Unassembled WGS sequence"/>
</dbReference>
<dbReference type="EMBL" id="BAABRN010000001">
    <property type="protein sequence ID" value="GAA5500431.1"/>
    <property type="molecule type" value="Genomic_DNA"/>
</dbReference>
<organism evidence="2 3">
    <name type="scientific">Deinococcus xinjiangensis</name>
    <dbReference type="NCBI Taxonomy" id="457454"/>
    <lineage>
        <taxon>Bacteria</taxon>
        <taxon>Thermotogati</taxon>
        <taxon>Deinococcota</taxon>
        <taxon>Deinococci</taxon>
        <taxon>Deinococcales</taxon>
        <taxon>Deinococcaceae</taxon>
        <taxon>Deinococcus</taxon>
    </lineage>
</organism>
<keyword evidence="3" id="KW-1185">Reference proteome</keyword>
<protein>
    <recommendedName>
        <fullName evidence="1">NUMOD4 domain-containing protein</fullName>
    </recommendedName>
</protein>
<dbReference type="Pfam" id="PF07463">
    <property type="entry name" value="NUMOD4"/>
    <property type="match status" value="1"/>
</dbReference>
<accession>A0ABP9V599</accession>
<feature type="domain" description="NUMOD4" evidence="1">
    <location>
        <begin position="3"/>
        <end position="39"/>
    </location>
</feature>
<dbReference type="InterPro" id="IPR010902">
    <property type="entry name" value="NUMOD4"/>
</dbReference>
<dbReference type="Gene3D" id="3.90.75.20">
    <property type="match status" value="1"/>
</dbReference>
<dbReference type="InterPro" id="IPR044925">
    <property type="entry name" value="His-Me_finger_sf"/>
</dbReference>
<evidence type="ECO:0000259" key="1">
    <source>
        <dbReference type="Pfam" id="PF07463"/>
    </source>
</evidence>
<evidence type="ECO:0000313" key="2">
    <source>
        <dbReference type="EMBL" id="GAA5500431.1"/>
    </source>
</evidence>
<gene>
    <name evidence="2" type="ORF">Dxin01_00152</name>
</gene>
<name>A0ABP9V599_9DEIO</name>
<evidence type="ECO:0000313" key="3">
    <source>
        <dbReference type="Proteomes" id="UP001458946"/>
    </source>
</evidence>
<comment type="caution">
    <text evidence="2">The sequence shown here is derived from an EMBL/GenBank/DDBJ whole genome shotgun (WGS) entry which is preliminary data.</text>
</comment>
<proteinExistence type="predicted"/>
<sequence>MKEHWKAVVGLPEYQVSTLGQVRSLKRGRLMTIINNNGYAAFRPMSDREQVTRPVAQAVLEAFIGLPEPDQMRRVKHLDGDGMNACLDNIKWYTRQEYAAVHNLVALRGEDNPKHKLTSEEVRRIKSYISQGRTLTSLAKDFGVSLSMVSRIKSGTRRATEPK</sequence>
<dbReference type="RefSeq" id="WP_353540415.1">
    <property type="nucleotide sequence ID" value="NZ_BAABRN010000001.1"/>
</dbReference>
<reference evidence="2 3" key="1">
    <citation type="submission" date="2024-02" db="EMBL/GenBank/DDBJ databases">
        <title>Deinococcus xinjiangensis NBRC 107630.</title>
        <authorList>
            <person name="Ichikawa N."/>
            <person name="Katano-Makiyama Y."/>
            <person name="Hidaka K."/>
        </authorList>
    </citation>
    <scope>NUCLEOTIDE SEQUENCE [LARGE SCALE GENOMIC DNA]</scope>
    <source>
        <strain evidence="2 3">NBRC 107630</strain>
    </source>
</reference>